<feature type="non-terminal residue" evidence="1">
    <location>
        <position position="1"/>
    </location>
</feature>
<protein>
    <recommendedName>
        <fullName evidence="2">Gag-Pol polyprotein</fullName>
    </recommendedName>
</protein>
<accession>A0A699STF2</accession>
<dbReference type="EMBL" id="BKCJ011183294">
    <property type="protein sequence ID" value="GFD00199.1"/>
    <property type="molecule type" value="Genomic_DNA"/>
</dbReference>
<proteinExistence type="predicted"/>
<name>A0A699STF2_TANCI</name>
<comment type="caution">
    <text evidence="1">The sequence shown here is derived from an EMBL/GenBank/DDBJ whole genome shotgun (WGS) entry which is preliminary data.</text>
</comment>
<reference evidence="1" key="1">
    <citation type="journal article" date="2019" name="Sci. Rep.">
        <title>Draft genome of Tanacetum cinerariifolium, the natural source of mosquito coil.</title>
        <authorList>
            <person name="Yamashiro T."/>
            <person name="Shiraishi A."/>
            <person name="Satake H."/>
            <person name="Nakayama K."/>
        </authorList>
    </citation>
    <scope>NUCLEOTIDE SEQUENCE</scope>
</reference>
<gene>
    <name evidence="1" type="ORF">Tci_872168</name>
</gene>
<organism evidence="1">
    <name type="scientific">Tanacetum cinerariifolium</name>
    <name type="common">Dalmatian daisy</name>
    <name type="synonym">Chrysanthemum cinerariifolium</name>
    <dbReference type="NCBI Taxonomy" id="118510"/>
    <lineage>
        <taxon>Eukaryota</taxon>
        <taxon>Viridiplantae</taxon>
        <taxon>Streptophyta</taxon>
        <taxon>Embryophyta</taxon>
        <taxon>Tracheophyta</taxon>
        <taxon>Spermatophyta</taxon>
        <taxon>Magnoliopsida</taxon>
        <taxon>eudicotyledons</taxon>
        <taxon>Gunneridae</taxon>
        <taxon>Pentapetalae</taxon>
        <taxon>asterids</taxon>
        <taxon>campanulids</taxon>
        <taxon>Asterales</taxon>
        <taxon>Asteraceae</taxon>
        <taxon>Asteroideae</taxon>
        <taxon>Anthemideae</taxon>
        <taxon>Anthemidinae</taxon>
        <taxon>Tanacetum</taxon>
    </lineage>
</organism>
<sequence length="81" mass="9578">EYWHVARECQKPKLAKNAAYHKENMLLCKQEESRFQLNAKQAEWRDDTGDKPEDHELEVHYLYMAQIQEVTPDAADNYGPI</sequence>
<dbReference type="AlphaFoldDB" id="A0A699STF2"/>
<evidence type="ECO:0008006" key="2">
    <source>
        <dbReference type="Google" id="ProtNLM"/>
    </source>
</evidence>
<evidence type="ECO:0000313" key="1">
    <source>
        <dbReference type="EMBL" id="GFD00199.1"/>
    </source>
</evidence>